<evidence type="ECO:0000313" key="2">
    <source>
        <dbReference type="EMBL" id="PKA58490.1"/>
    </source>
</evidence>
<sequence>MAFDPAKTYLKKRDGWMAVPQFGGWDQKTGGSPDYTMVFSRARANRKNNQKINVSRPSTLGHEKEFLNFPLPRSEDDCVVQKKKKATFFRCLSCSVEN</sequence>
<organism evidence="2 3">
    <name type="scientific">Apostasia shenzhenica</name>
    <dbReference type="NCBI Taxonomy" id="1088818"/>
    <lineage>
        <taxon>Eukaryota</taxon>
        <taxon>Viridiplantae</taxon>
        <taxon>Streptophyta</taxon>
        <taxon>Embryophyta</taxon>
        <taxon>Tracheophyta</taxon>
        <taxon>Spermatophyta</taxon>
        <taxon>Magnoliopsida</taxon>
        <taxon>Liliopsida</taxon>
        <taxon>Asparagales</taxon>
        <taxon>Orchidaceae</taxon>
        <taxon>Apostasioideae</taxon>
        <taxon>Apostasia</taxon>
    </lineage>
</organism>
<gene>
    <name evidence="2" type="ORF">AXF42_Ash008777</name>
</gene>
<keyword evidence="3" id="KW-1185">Reference proteome</keyword>
<dbReference type="PANTHER" id="PTHR33882">
    <property type="entry name" value="PATHOGENIC TYPE III EFFECTOR AVIRULENCE FACTOR AVR AVRRPT-CLEAVAGE: CLEAVAGE SITE PROTEIN"/>
    <property type="match status" value="1"/>
</dbReference>
<dbReference type="Pfam" id="PF05627">
    <property type="entry name" value="AvrRpt-cleavage"/>
    <property type="match status" value="1"/>
</dbReference>
<protein>
    <recommendedName>
        <fullName evidence="1">RIN4 pathogenic type III effector avirulence factor Avr cleavage site domain-containing protein</fullName>
    </recommendedName>
</protein>
<proteinExistence type="predicted"/>
<dbReference type="STRING" id="1088818.A0A2I0ASG7"/>
<dbReference type="OrthoDB" id="1885368at2759"/>
<evidence type="ECO:0000313" key="3">
    <source>
        <dbReference type="Proteomes" id="UP000236161"/>
    </source>
</evidence>
<dbReference type="EMBL" id="KZ451951">
    <property type="protein sequence ID" value="PKA58490.1"/>
    <property type="molecule type" value="Genomic_DNA"/>
</dbReference>
<dbReference type="Proteomes" id="UP000236161">
    <property type="component" value="Unassembled WGS sequence"/>
</dbReference>
<feature type="domain" description="RIN4 pathogenic type III effector avirulence factor Avr cleavage site" evidence="1">
    <location>
        <begin position="15"/>
        <end position="47"/>
    </location>
</feature>
<reference evidence="2 3" key="1">
    <citation type="journal article" date="2017" name="Nature">
        <title>The Apostasia genome and the evolution of orchids.</title>
        <authorList>
            <person name="Zhang G.Q."/>
            <person name="Liu K.W."/>
            <person name="Li Z."/>
            <person name="Lohaus R."/>
            <person name="Hsiao Y.Y."/>
            <person name="Niu S.C."/>
            <person name="Wang J.Y."/>
            <person name="Lin Y.C."/>
            <person name="Xu Q."/>
            <person name="Chen L.J."/>
            <person name="Yoshida K."/>
            <person name="Fujiwara S."/>
            <person name="Wang Z.W."/>
            <person name="Zhang Y.Q."/>
            <person name="Mitsuda N."/>
            <person name="Wang M."/>
            <person name="Liu G.H."/>
            <person name="Pecoraro L."/>
            <person name="Huang H.X."/>
            <person name="Xiao X.J."/>
            <person name="Lin M."/>
            <person name="Wu X.Y."/>
            <person name="Wu W.L."/>
            <person name="Chen Y.Y."/>
            <person name="Chang S.B."/>
            <person name="Sakamoto S."/>
            <person name="Ohme-Takagi M."/>
            <person name="Yagi M."/>
            <person name="Zeng S.J."/>
            <person name="Shen C.Y."/>
            <person name="Yeh C.M."/>
            <person name="Luo Y.B."/>
            <person name="Tsai W.C."/>
            <person name="Van de Peer Y."/>
            <person name="Liu Z.J."/>
        </authorList>
    </citation>
    <scope>NUCLEOTIDE SEQUENCE [LARGE SCALE GENOMIC DNA]</scope>
    <source>
        <strain evidence="3">cv. Shenzhen</strain>
        <tissue evidence="2">Stem</tissue>
    </source>
</reference>
<accession>A0A2I0ASG7</accession>
<evidence type="ECO:0000259" key="1">
    <source>
        <dbReference type="Pfam" id="PF05627"/>
    </source>
</evidence>
<dbReference type="PANTHER" id="PTHR33882:SF11">
    <property type="entry name" value="RPM1-INTERACTING PROTEIN 4 (RIN4) FAMILY PROTEIN"/>
    <property type="match status" value="1"/>
</dbReference>
<dbReference type="InterPro" id="IPR008700">
    <property type="entry name" value="TypeIII_avirulence_cleave"/>
</dbReference>
<name>A0A2I0ASG7_9ASPA</name>
<dbReference type="AlphaFoldDB" id="A0A2I0ASG7"/>